<evidence type="ECO:0000256" key="5">
    <source>
        <dbReference type="ARBA" id="ARBA00023163"/>
    </source>
</evidence>
<keyword evidence="9" id="KW-1185">Reference proteome</keyword>
<comment type="caution">
    <text evidence="8">The sequence shown here is derived from an EMBL/GenBank/DDBJ whole genome shotgun (WGS) entry which is preliminary data.</text>
</comment>
<evidence type="ECO:0000313" key="8">
    <source>
        <dbReference type="EMBL" id="RJG53936.1"/>
    </source>
</evidence>
<dbReference type="Proteomes" id="UP000283469">
    <property type="component" value="Unassembled WGS sequence"/>
</dbReference>
<dbReference type="InterPro" id="IPR011067">
    <property type="entry name" value="Plasmid_toxin/cell-grow_inhib"/>
</dbReference>
<dbReference type="AlphaFoldDB" id="A0A418YQW9"/>
<dbReference type="GO" id="GO:0008657">
    <property type="term" value="F:DNA topoisomerase type II (double strand cut, ATP-hydrolyzing) inhibitor activity"/>
    <property type="evidence" value="ECO:0007669"/>
    <property type="project" value="InterPro"/>
</dbReference>
<keyword evidence="5" id="KW-0804">Transcription</keyword>
<evidence type="ECO:0000256" key="1">
    <source>
        <dbReference type="ARBA" id="ARBA00005230"/>
    </source>
</evidence>
<dbReference type="GO" id="GO:0006276">
    <property type="term" value="P:plasmid maintenance"/>
    <property type="evidence" value="ECO:0007669"/>
    <property type="project" value="InterPro"/>
</dbReference>
<dbReference type="SUPFAM" id="SSF50118">
    <property type="entry name" value="Cell growth inhibitor/plasmid maintenance toxic component"/>
    <property type="match status" value="1"/>
</dbReference>
<accession>A0A418YQW9</accession>
<dbReference type="EMBL" id="QVRA01000012">
    <property type="protein sequence ID" value="RJG53936.1"/>
    <property type="molecule type" value="Genomic_DNA"/>
</dbReference>
<dbReference type="Gene3D" id="2.30.30.110">
    <property type="match status" value="1"/>
</dbReference>
<evidence type="ECO:0000256" key="4">
    <source>
        <dbReference type="ARBA" id="ARBA00023015"/>
    </source>
</evidence>
<sequence length="98" mass="11054">MARFGVYRLPDRGLVLDCQSDHVDHLGTRLVVPLLPPDEMPAALPALHPCFDIERERLMMATHLAGAVHSRLLKQPVAMLHHRQDDIMRALDILLTGF</sequence>
<keyword evidence="3" id="KW-0678">Repressor</keyword>
<proteinExistence type="inferred from homology"/>
<evidence type="ECO:0000256" key="3">
    <source>
        <dbReference type="ARBA" id="ARBA00022491"/>
    </source>
</evidence>
<evidence type="ECO:0000256" key="7">
    <source>
        <dbReference type="ARBA" id="ARBA00033135"/>
    </source>
</evidence>
<protein>
    <recommendedName>
        <fullName evidence="2">Toxin CcdB</fullName>
    </recommendedName>
    <alternativeName>
        <fullName evidence="7">Cytotoxic protein CcdB</fullName>
    </alternativeName>
    <alternativeName>
        <fullName evidence="6">Protein LetD</fullName>
    </alternativeName>
</protein>
<dbReference type="InterPro" id="IPR002712">
    <property type="entry name" value="CcdB"/>
</dbReference>
<dbReference type="OrthoDB" id="9813510at2"/>
<comment type="similarity">
    <text evidence="1">Belongs to the CcdB toxin family.</text>
</comment>
<dbReference type="RefSeq" id="WP_119747544.1">
    <property type="nucleotide sequence ID" value="NZ_QVRA01000012.1"/>
</dbReference>
<evidence type="ECO:0000256" key="6">
    <source>
        <dbReference type="ARBA" id="ARBA00029628"/>
    </source>
</evidence>
<evidence type="ECO:0000256" key="2">
    <source>
        <dbReference type="ARBA" id="ARBA00015075"/>
    </source>
</evidence>
<evidence type="ECO:0000313" key="9">
    <source>
        <dbReference type="Proteomes" id="UP000283469"/>
    </source>
</evidence>
<reference evidence="8 9" key="1">
    <citation type="submission" date="2018-08" db="EMBL/GenBank/DDBJ databases">
        <title>Sphingobium sp. EO9.</title>
        <authorList>
            <person name="Park Y."/>
            <person name="Kim K.H."/>
            <person name="Jeon C.O."/>
        </authorList>
    </citation>
    <scope>NUCLEOTIDE SEQUENCE [LARGE SCALE GENOMIC DNA]</scope>
    <source>
        <strain evidence="8 9">EO9</strain>
    </source>
</reference>
<organism evidence="8 9">
    <name type="scientific">Sphingobium terrigena</name>
    <dbReference type="NCBI Taxonomy" id="2304063"/>
    <lineage>
        <taxon>Bacteria</taxon>
        <taxon>Pseudomonadati</taxon>
        <taxon>Pseudomonadota</taxon>
        <taxon>Alphaproteobacteria</taxon>
        <taxon>Sphingomonadales</taxon>
        <taxon>Sphingomonadaceae</taxon>
        <taxon>Sphingobium</taxon>
    </lineage>
</organism>
<gene>
    <name evidence="8" type="ORF">D0Z70_14255</name>
</gene>
<name>A0A418YQW9_9SPHN</name>
<keyword evidence="4" id="KW-0805">Transcription regulation</keyword>
<dbReference type="Pfam" id="PF01845">
    <property type="entry name" value="CcdB"/>
    <property type="match status" value="1"/>
</dbReference>